<dbReference type="PANTHER" id="PTHR32120">
    <property type="entry name" value="SMALL RIBOSOMAL SUBUNIT BIOGENESIS GTPASE RSGA"/>
    <property type="match status" value="1"/>
</dbReference>
<dbReference type="InterPro" id="IPR004881">
    <property type="entry name" value="Ribosome_biogen_GTPase_RsgA"/>
</dbReference>
<evidence type="ECO:0000313" key="4">
    <source>
        <dbReference type="Proteomes" id="UP000709959"/>
    </source>
</evidence>
<comment type="caution">
    <text evidence="3">The sequence shown here is derived from an EMBL/GenBank/DDBJ whole genome shotgun (WGS) entry which is preliminary data.</text>
</comment>
<protein>
    <submittedName>
        <fullName evidence="3">Ribosome small subunit-dependent GTPase A</fullName>
    </submittedName>
</protein>
<feature type="region of interest" description="Disordered" evidence="1">
    <location>
        <begin position="1"/>
        <end position="43"/>
    </location>
</feature>
<dbReference type="NCBIfam" id="TIGR00157">
    <property type="entry name" value="ribosome small subunit-dependent GTPase A"/>
    <property type="match status" value="1"/>
</dbReference>
<evidence type="ECO:0000313" key="3">
    <source>
        <dbReference type="EMBL" id="MBK8571849.1"/>
    </source>
</evidence>
<dbReference type="SUPFAM" id="SSF52540">
    <property type="entry name" value="P-loop containing nucleoside triphosphate hydrolases"/>
    <property type="match status" value="1"/>
</dbReference>
<dbReference type="Proteomes" id="UP000709959">
    <property type="component" value="Unassembled WGS sequence"/>
</dbReference>
<dbReference type="EMBL" id="JADKCH010000002">
    <property type="protein sequence ID" value="MBK8571849.1"/>
    <property type="molecule type" value="Genomic_DNA"/>
</dbReference>
<evidence type="ECO:0000256" key="1">
    <source>
        <dbReference type="SAM" id="MobiDB-lite"/>
    </source>
</evidence>
<dbReference type="GO" id="GO:0005525">
    <property type="term" value="F:GTP binding"/>
    <property type="evidence" value="ECO:0007669"/>
    <property type="project" value="InterPro"/>
</dbReference>
<reference evidence="3 4" key="1">
    <citation type="submission" date="2020-10" db="EMBL/GenBank/DDBJ databases">
        <title>Connecting structure to function with the recovery of over 1000 high-quality activated sludge metagenome-assembled genomes encoding full-length rRNA genes using long-read sequencing.</title>
        <authorList>
            <person name="Singleton C.M."/>
            <person name="Petriglieri F."/>
            <person name="Kristensen J.M."/>
            <person name="Kirkegaard R.H."/>
            <person name="Michaelsen T.Y."/>
            <person name="Andersen M.H."/>
            <person name="Karst S.M."/>
            <person name="Dueholm M.S."/>
            <person name="Nielsen P.H."/>
            <person name="Albertsen M."/>
        </authorList>
    </citation>
    <scope>NUCLEOTIDE SEQUENCE [LARGE SCALE GENOMIC DNA]</scope>
    <source>
        <strain evidence="3">OdNE_18-Q3-R46-58_MAXAC.008</strain>
    </source>
</reference>
<proteinExistence type="predicted"/>
<dbReference type="GO" id="GO:0003924">
    <property type="term" value="F:GTPase activity"/>
    <property type="evidence" value="ECO:0007669"/>
    <property type="project" value="InterPro"/>
</dbReference>
<dbReference type="AlphaFoldDB" id="A0A936K5J4"/>
<dbReference type="Gene3D" id="3.40.50.300">
    <property type="entry name" value="P-loop containing nucleotide triphosphate hydrolases"/>
    <property type="match status" value="1"/>
</dbReference>
<gene>
    <name evidence="3" type="primary">rsgA</name>
    <name evidence="3" type="ORF">IPN91_04200</name>
</gene>
<dbReference type="Pfam" id="PF03193">
    <property type="entry name" value="RsgA_GTPase"/>
    <property type="match status" value="1"/>
</dbReference>
<feature type="domain" description="EngC GTPase" evidence="2">
    <location>
        <begin position="163"/>
        <end position="309"/>
    </location>
</feature>
<dbReference type="PANTHER" id="PTHR32120:SF11">
    <property type="entry name" value="SMALL RIBOSOMAL SUBUNIT BIOGENESIS GTPASE RSGA 1, MITOCHONDRIAL-RELATED"/>
    <property type="match status" value="1"/>
</dbReference>
<sequence>MTRKFRLGQSREAQDMDHREVYSRERGGESKRRQQHAERLETGIESHDAETLLRLPDPAPWMHLPEAILIQRHSQWVDLELEDRTVMRATLGGKLKGVRLVCGDRVRYSAVPVEPEDPSLPAHVPVRGDGGSPEAQVVAVMPRKTLLRRGGIDDREPWQLICANADELWICAAVVDPPLRPGLLERAQLLALDAGLTFRVIVTKRDRASKKDTLPELDPLREQGVAIHETSAIHGTGVDGLRGLLQGKVVVLLGHSGVGKSTLVNALHPVAALKTGGLTKFGTGKQTTTASRWLAIESGGTLVDTPGVRTLSVRGLHRSLLERVFPEFPVEVLEDPMAFDADDEETLDRLELDYPERLQSLQRLWQEMDDRNPNQNVWR</sequence>
<dbReference type="PROSITE" id="PS50936">
    <property type="entry name" value="ENGC_GTPASE"/>
    <property type="match status" value="1"/>
</dbReference>
<dbReference type="InterPro" id="IPR010914">
    <property type="entry name" value="RsgA_GTPase_dom"/>
</dbReference>
<name>A0A936K5J4_9BACT</name>
<accession>A0A936K5J4</accession>
<organism evidence="3 4">
    <name type="scientific">Candidatus Geothrix odensensis</name>
    <dbReference type="NCBI Taxonomy" id="2954440"/>
    <lineage>
        <taxon>Bacteria</taxon>
        <taxon>Pseudomonadati</taxon>
        <taxon>Acidobacteriota</taxon>
        <taxon>Holophagae</taxon>
        <taxon>Holophagales</taxon>
        <taxon>Holophagaceae</taxon>
        <taxon>Geothrix</taxon>
    </lineage>
</organism>
<feature type="compositionally biased region" description="Basic and acidic residues" evidence="1">
    <location>
        <begin position="12"/>
        <end position="43"/>
    </location>
</feature>
<evidence type="ECO:0000259" key="2">
    <source>
        <dbReference type="PROSITE" id="PS50936"/>
    </source>
</evidence>
<dbReference type="InterPro" id="IPR027417">
    <property type="entry name" value="P-loop_NTPase"/>
</dbReference>